<dbReference type="AlphaFoldDB" id="A0A061SG46"/>
<gene>
    <name evidence="1" type="ORF">TSPGSL018_7366</name>
</gene>
<sequence>MQLCRASTKFVDTRKNVGRRFPRYLTHPSVSKFFALLYRYFPLRGPPLSEAQFGM</sequence>
<name>A0A061SG46_9CHLO</name>
<reference evidence="1" key="1">
    <citation type="submission" date="2014-05" db="EMBL/GenBank/DDBJ databases">
        <title>The transcriptome of the halophilic microalga Tetraselmis sp. GSL018 isolated from the Great Salt Lake, Utah.</title>
        <authorList>
            <person name="Jinkerson R.E."/>
            <person name="D'Adamo S."/>
            <person name="Posewitz M.C."/>
        </authorList>
    </citation>
    <scope>NUCLEOTIDE SEQUENCE</scope>
    <source>
        <strain evidence="1">GSL018</strain>
    </source>
</reference>
<organism evidence="1">
    <name type="scientific">Tetraselmis sp. GSL018</name>
    <dbReference type="NCBI Taxonomy" id="582737"/>
    <lineage>
        <taxon>Eukaryota</taxon>
        <taxon>Viridiplantae</taxon>
        <taxon>Chlorophyta</taxon>
        <taxon>core chlorophytes</taxon>
        <taxon>Chlorodendrophyceae</taxon>
        <taxon>Chlorodendrales</taxon>
        <taxon>Chlorodendraceae</taxon>
        <taxon>Tetraselmis</taxon>
    </lineage>
</organism>
<evidence type="ECO:0000313" key="1">
    <source>
        <dbReference type="EMBL" id="JAC81681.1"/>
    </source>
</evidence>
<dbReference type="EMBL" id="GBEZ01003461">
    <property type="protein sequence ID" value="JAC81681.1"/>
    <property type="molecule type" value="Transcribed_RNA"/>
</dbReference>
<proteinExistence type="predicted"/>
<protein>
    <submittedName>
        <fullName evidence="1">Uncharacterized protein</fullName>
    </submittedName>
</protein>
<accession>A0A061SG46</accession>